<dbReference type="PANTHER" id="PTHR22890">
    <property type="entry name" value="MEDIATOR OF RNA POLYMERASE II TRANSCRIPTION SUBUNIT 11"/>
    <property type="match status" value="1"/>
</dbReference>
<dbReference type="GO" id="GO:0006357">
    <property type="term" value="P:regulation of transcription by RNA polymerase II"/>
    <property type="evidence" value="ECO:0007669"/>
    <property type="project" value="InterPro"/>
</dbReference>
<organism evidence="11">
    <name type="scientific">Timema douglasi</name>
    <name type="common">Walking stick</name>
    <dbReference type="NCBI Taxonomy" id="61478"/>
    <lineage>
        <taxon>Eukaryota</taxon>
        <taxon>Metazoa</taxon>
        <taxon>Ecdysozoa</taxon>
        <taxon>Arthropoda</taxon>
        <taxon>Hexapoda</taxon>
        <taxon>Insecta</taxon>
        <taxon>Pterygota</taxon>
        <taxon>Neoptera</taxon>
        <taxon>Polyneoptera</taxon>
        <taxon>Phasmatodea</taxon>
        <taxon>Timematodea</taxon>
        <taxon>Timematoidea</taxon>
        <taxon>Timematidae</taxon>
        <taxon>Timema</taxon>
    </lineage>
</organism>
<keyword evidence="6 9" id="KW-0804">Transcription</keyword>
<evidence type="ECO:0000313" key="11">
    <source>
        <dbReference type="EMBL" id="CAD7200777.1"/>
    </source>
</evidence>
<keyword evidence="4 9" id="KW-0805">Transcription regulation</keyword>
<comment type="subunit">
    <text evidence="9">Component of the Mediator complex.</text>
</comment>
<evidence type="ECO:0000256" key="6">
    <source>
        <dbReference type="ARBA" id="ARBA00023163"/>
    </source>
</evidence>
<evidence type="ECO:0000256" key="7">
    <source>
        <dbReference type="ARBA" id="ARBA00023242"/>
    </source>
</evidence>
<evidence type="ECO:0000256" key="10">
    <source>
        <dbReference type="SAM" id="MobiDB-lite"/>
    </source>
</evidence>
<evidence type="ECO:0000256" key="5">
    <source>
        <dbReference type="ARBA" id="ARBA00023159"/>
    </source>
</evidence>
<gene>
    <name evidence="9" type="primary">MED11</name>
    <name evidence="11" type="ORF">TDIB3V08_LOCUS6988</name>
</gene>
<evidence type="ECO:0000256" key="8">
    <source>
        <dbReference type="ARBA" id="ARBA00032011"/>
    </source>
</evidence>
<keyword evidence="5 9" id="KW-0010">Activator</keyword>
<dbReference type="InterPro" id="IPR019404">
    <property type="entry name" value="Mediator_Med11"/>
</dbReference>
<dbReference type="Gene3D" id="1.10.287.3490">
    <property type="match status" value="1"/>
</dbReference>
<keyword evidence="7 9" id="KW-0539">Nucleus</keyword>
<comment type="similarity">
    <text evidence="2 9">Belongs to the Mediator complex subunit 11 family.</text>
</comment>
<dbReference type="Pfam" id="PF10280">
    <property type="entry name" value="Med11"/>
    <property type="match status" value="1"/>
</dbReference>
<dbReference type="GO" id="GO:0016592">
    <property type="term" value="C:mediator complex"/>
    <property type="evidence" value="ECO:0007669"/>
    <property type="project" value="InterPro"/>
</dbReference>
<evidence type="ECO:0000256" key="3">
    <source>
        <dbReference type="ARBA" id="ARBA00019621"/>
    </source>
</evidence>
<protein>
    <recommendedName>
        <fullName evidence="3 9">Mediator of RNA polymerase II transcription subunit 11</fullName>
    </recommendedName>
    <alternativeName>
        <fullName evidence="8 9">Mediator complex subunit 11</fullName>
    </alternativeName>
</protein>
<evidence type="ECO:0000256" key="1">
    <source>
        <dbReference type="ARBA" id="ARBA00004123"/>
    </source>
</evidence>
<feature type="region of interest" description="Disordered" evidence="10">
    <location>
        <begin position="113"/>
        <end position="145"/>
    </location>
</feature>
<comment type="function">
    <text evidence="9">Component of the Mediator complex, a coactivator involved in the regulated transcription of nearly all RNA polymerase II-dependent genes. Mediator functions as a bridge to convey information from gene-specific regulatory proteins to the basal RNA polymerase II transcription machinery. Mediator is recruited to promoters by direct interactions with regulatory proteins and serves as a scaffold for the assembly of a functional pre-initiation complex with RNA polymerase II and the general transcription factors.</text>
</comment>
<sequence>MTAPMERIQALDSIEKDIITCLQSAGQALMELSKEKSSLKQAEGQTHTFLKTLSHVESKLTEQINYLTQVSTGQPHEGSGYASQKVLQMAWHRLEHARSRVNELERIKNKHLQGRAILRPQQQAAQPQQNGAQPTGNVQNAGPTG</sequence>
<feature type="compositionally biased region" description="Polar residues" evidence="10">
    <location>
        <begin position="135"/>
        <end position="145"/>
    </location>
</feature>
<evidence type="ECO:0000256" key="4">
    <source>
        <dbReference type="ARBA" id="ARBA00023015"/>
    </source>
</evidence>
<comment type="subcellular location">
    <subcellularLocation>
        <location evidence="1 9">Nucleus</location>
    </subcellularLocation>
</comment>
<name>A0A7R8ZBX7_TIMDO</name>
<accession>A0A7R8ZBX7</accession>
<proteinExistence type="inferred from homology"/>
<dbReference type="GO" id="GO:0003712">
    <property type="term" value="F:transcription coregulator activity"/>
    <property type="evidence" value="ECO:0007669"/>
    <property type="project" value="InterPro"/>
</dbReference>
<evidence type="ECO:0000256" key="9">
    <source>
        <dbReference type="RuleBase" id="RU364147"/>
    </source>
</evidence>
<reference evidence="11" key="1">
    <citation type="submission" date="2020-11" db="EMBL/GenBank/DDBJ databases">
        <authorList>
            <person name="Tran Van P."/>
        </authorList>
    </citation>
    <scope>NUCLEOTIDE SEQUENCE</scope>
</reference>
<dbReference type="EMBL" id="OA567766">
    <property type="protein sequence ID" value="CAD7200777.1"/>
    <property type="molecule type" value="Genomic_DNA"/>
</dbReference>
<evidence type="ECO:0000256" key="2">
    <source>
        <dbReference type="ARBA" id="ARBA00008186"/>
    </source>
</evidence>
<feature type="compositionally biased region" description="Low complexity" evidence="10">
    <location>
        <begin position="120"/>
        <end position="134"/>
    </location>
</feature>
<dbReference type="AlphaFoldDB" id="A0A7R8ZBX7"/>
<dbReference type="FunFam" id="1.10.287.3490:FF:000001">
    <property type="entry name" value="Mediator of RNA polymerase II transcription subunit 11"/>
    <property type="match status" value="1"/>
</dbReference>